<dbReference type="PANTHER" id="PTHR46470">
    <property type="entry name" value="N-ACYLNEURAMINATE-9-PHOSPHATASE"/>
    <property type="match status" value="1"/>
</dbReference>
<dbReference type="Gene3D" id="3.40.50.1000">
    <property type="entry name" value="HAD superfamily/HAD-like"/>
    <property type="match status" value="1"/>
</dbReference>
<protein>
    <submittedName>
        <fullName evidence="3">HAD family hydrolase</fullName>
        <ecNumber evidence="3">3.1.3.-</ecNumber>
    </submittedName>
</protein>
<dbReference type="InterPro" id="IPR051400">
    <property type="entry name" value="HAD-like_hydrolase"/>
</dbReference>
<accession>A0AAU8DR06</accession>
<name>A0AAU8DR06_9ACTN</name>
<dbReference type="GO" id="GO:0016787">
    <property type="term" value="F:hydrolase activity"/>
    <property type="evidence" value="ECO:0007669"/>
    <property type="project" value="UniProtKB-KW"/>
</dbReference>
<proteinExistence type="predicted"/>
<evidence type="ECO:0000256" key="2">
    <source>
        <dbReference type="ARBA" id="ARBA00022842"/>
    </source>
</evidence>
<evidence type="ECO:0000313" key="3">
    <source>
        <dbReference type="EMBL" id="XCG64425.1"/>
    </source>
</evidence>
<gene>
    <name evidence="3" type="ORF">ABLG96_03525</name>
</gene>
<organism evidence="3">
    <name type="scientific">Nakamurella sp. A5-74</name>
    <dbReference type="NCBI Taxonomy" id="3158264"/>
    <lineage>
        <taxon>Bacteria</taxon>
        <taxon>Bacillati</taxon>
        <taxon>Actinomycetota</taxon>
        <taxon>Actinomycetes</taxon>
        <taxon>Nakamurellales</taxon>
        <taxon>Nakamurellaceae</taxon>
        <taxon>Nakamurella</taxon>
    </lineage>
</organism>
<dbReference type="Pfam" id="PF13242">
    <property type="entry name" value="Hydrolase_like"/>
    <property type="match status" value="1"/>
</dbReference>
<dbReference type="AlphaFoldDB" id="A0AAU8DR06"/>
<dbReference type="InterPro" id="IPR023214">
    <property type="entry name" value="HAD_sf"/>
</dbReference>
<dbReference type="InterPro" id="IPR036412">
    <property type="entry name" value="HAD-like_sf"/>
</dbReference>
<sequence length="231" mass="24954">MTLPAELDVVFIDVGGPIYHDETFVDAVTLALDDIRADRGEGPAERAQVKGVYDRIRVAQNGSFRSALATEVLGDSSLRGELHARTERYWHHPVGSLYSDVLPFLQSLRGRVQVGILANQEASVIDALRRDGVGELIDIWGVSAVVGHEKPSRELFDWCLAQAGTTAERAVHVGNRLDNDVRPAAALGLGTVWVLRGDAPDDPTDEQRAEPDLTVADLDGLGDVLLAGRSS</sequence>
<dbReference type="EC" id="3.1.3.-" evidence="3"/>
<keyword evidence="2" id="KW-0460">Magnesium</keyword>
<keyword evidence="1 3" id="KW-0378">Hydrolase</keyword>
<dbReference type="RefSeq" id="WP_353650038.1">
    <property type="nucleotide sequence ID" value="NZ_CP159218.1"/>
</dbReference>
<dbReference type="EMBL" id="CP159218">
    <property type="protein sequence ID" value="XCG64425.1"/>
    <property type="molecule type" value="Genomic_DNA"/>
</dbReference>
<evidence type="ECO:0000256" key="1">
    <source>
        <dbReference type="ARBA" id="ARBA00022801"/>
    </source>
</evidence>
<reference evidence="3" key="1">
    <citation type="submission" date="2024-05" db="EMBL/GenBank/DDBJ databases">
        <authorList>
            <person name="Cai S.Y."/>
            <person name="Jin L.M."/>
            <person name="Li H.R."/>
        </authorList>
    </citation>
    <scope>NUCLEOTIDE SEQUENCE</scope>
    <source>
        <strain evidence="3">A5-74</strain>
    </source>
</reference>
<dbReference type="SUPFAM" id="SSF56784">
    <property type="entry name" value="HAD-like"/>
    <property type="match status" value="1"/>
</dbReference>